<comment type="caution">
    <text evidence="1">The sequence shown here is derived from an EMBL/GenBank/DDBJ whole genome shotgun (WGS) entry which is preliminary data.</text>
</comment>
<sequence length="141" mass="14789">MEMMFQLVVLSAIPFIWFGMVGAISFPETPLKFRAHGMTVALGEGIGKIVFKILNRIEAVFAIGPQVLVLRPSMAKRTAVAALDPDPAATQTSFAAAVITLAAPAPVAKKATGAHLSYVATELIKFVALPIAGITVFPAAL</sequence>
<organism evidence="1 2">
    <name type="scientific">Arthrobacter terrae</name>
    <dbReference type="NCBI Taxonomy" id="2935737"/>
    <lineage>
        <taxon>Bacteria</taxon>
        <taxon>Bacillati</taxon>
        <taxon>Actinomycetota</taxon>
        <taxon>Actinomycetes</taxon>
        <taxon>Micrococcales</taxon>
        <taxon>Micrococcaceae</taxon>
        <taxon>Arthrobacter</taxon>
    </lineage>
</organism>
<proteinExistence type="predicted"/>
<gene>
    <name evidence="1" type="ORF">IV500_19590</name>
</gene>
<dbReference type="Proteomes" id="UP000655366">
    <property type="component" value="Unassembled WGS sequence"/>
</dbReference>
<name>A0A931G7B0_9MICC</name>
<accession>A0A931G7B0</accession>
<keyword evidence="2" id="KW-1185">Reference proteome</keyword>
<dbReference type="AlphaFoldDB" id="A0A931G7B0"/>
<evidence type="ECO:0000313" key="2">
    <source>
        <dbReference type="Proteomes" id="UP000655366"/>
    </source>
</evidence>
<evidence type="ECO:0000313" key="1">
    <source>
        <dbReference type="EMBL" id="MBG0741565.1"/>
    </source>
</evidence>
<reference evidence="1 2" key="1">
    <citation type="submission" date="2020-11" db="EMBL/GenBank/DDBJ databases">
        <title>Arthrobacter antarcticus sp. nov., isolated from Antarctic Soil.</title>
        <authorList>
            <person name="Li J."/>
        </authorList>
    </citation>
    <scope>NUCLEOTIDE SEQUENCE [LARGE SCALE GENOMIC DNA]</scope>
    <source>
        <strain evidence="1 2">Z1-20</strain>
    </source>
</reference>
<dbReference type="EMBL" id="JADNYM010000033">
    <property type="protein sequence ID" value="MBG0741565.1"/>
    <property type="molecule type" value="Genomic_DNA"/>
</dbReference>
<protein>
    <submittedName>
        <fullName evidence="1">Uncharacterized protein</fullName>
    </submittedName>
</protein>